<evidence type="ECO:0000313" key="1">
    <source>
        <dbReference type="EMBL" id="GAA3703016.1"/>
    </source>
</evidence>
<keyword evidence="1" id="KW-0238">DNA-binding</keyword>
<gene>
    <name evidence="1" type="ORF">GCM10022204_20210</name>
</gene>
<protein>
    <submittedName>
        <fullName evidence="1">MmcQ/YjbR family DNA-binding protein</fullName>
    </submittedName>
</protein>
<dbReference type="GO" id="GO:0003677">
    <property type="term" value="F:DNA binding"/>
    <property type="evidence" value="ECO:0007669"/>
    <property type="project" value="UniProtKB-KW"/>
</dbReference>
<evidence type="ECO:0000313" key="2">
    <source>
        <dbReference type="Proteomes" id="UP001500051"/>
    </source>
</evidence>
<dbReference type="Gene3D" id="3.90.1150.30">
    <property type="match status" value="1"/>
</dbReference>
<sequence>MATFEDVARLALALPETEETTSYGNVSWAVRSRGKAKSKGFVWERPLSKKDRQQLTAAGEIEVPPDEVILAARVEDLAEKEAVLAEHPEAVFTTPHFNGYPAVLVRLDRIGEDLLEEVVTSAWLAVAPKKLADELAATDDTTSGPPAPGSS</sequence>
<keyword evidence="2" id="KW-1185">Reference proteome</keyword>
<name>A0ABP7DEA6_9ACTN</name>
<dbReference type="Pfam" id="PF04237">
    <property type="entry name" value="YjbR"/>
    <property type="match status" value="1"/>
</dbReference>
<proteinExistence type="predicted"/>
<dbReference type="Proteomes" id="UP001500051">
    <property type="component" value="Unassembled WGS sequence"/>
</dbReference>
<dbReference type="InterPro" id="IPR058532">
    <property type="entry name" value="YjbR/MT2646/Rv2570-like"/>
</dbReference>
<dbReference type="SUPFAM" id="SSF142906">
    <property type="entry name" value="YjbR-like"/>
    <property type="match status" value="1"/>
</dbReference>
<dbReference type="EMBL" id="BAAAYX010000004">
    <property type="protein sequence ID" value="GAA3703016.1"/>
    <property type="molecule type" value="Genomic_DNA"/>
</dbReference>
<dbReference type="RefSeq" id="WP_344812204.1">
    <property type="nucleotide sequence ID" value="NZ_BAAAYX010000004.1"/>
</dbReference>
<comment type="caution">
    <text evidence="1">The sequence shown here is derived from an EMBL/GenBank/DDBJ whole genome shotgun (WGS) entry which is preliminary data.</text>
</comment>
<dbReference type="InterPro" id="IPR038056">
    <property type="entry name" value="YjbR-like_sf"/>
</dbReference>
<reference evidence="2" key="1">
    <citation type="journal article" date="2019" name="Int. J. Syst. Evol. Microbiol.">
        <title>The Global Catalogue of Microorganisms (GCM) 10K type strain sequencing project: providing services to taxonomists for standard genome sequencing and annotation.</title>
        <authorList>
            <consortium name="The Broad Institute Genomics Platform"/>
            <consortium name="The Broad Institute Genome Sequencing Center for Infectious Disease"/>
            <person name="Wu L."/>
            <person name="Ma J."/>
        </authorList>
    </citation>
    <scope>NUCLEOTIDE SEQUENCE [LARGE SCALE GENOMIC DNA]</scope>
    <source>
        <strain evidence="2">JCM 16548</strain>
    </source>
</reference>
<accession>A0ABP7DEA6</accession>
<organism evidence="1 2">
    <name type="scientific">Microlunatus aurantiacus</name>
    <dbReference type="NCBI Taxonomy" id="446786"/>
    <lineage>
        <taxon>Bacteria</taxon>
        <taxon>Bacillati</taxon>
        <taxon>Actinomycetota</taxon>
        <taxon>Actinomycetes</taxon>
        <taxon>Propionibacteriales</taxon>
        <taxon>Propionibacteriaceae</taxon>
        <taxon>Microlunatus</taxon>
    </lineage>
</organism>